<feature type="compositionally biased region" description="Polar residues" evidence="1">
    <location>
        <begin position="24"/>
        <end position="40"/>
    </location>
</feature>
<organism evidence="2 3">
    <name type="scientific">Pseudomonas palleroniana</name>
    <dbReference type="NCBI Taxonomy" id="191390"/>
    <lineage>
        <taxon>Bacteria</taxon>
        <taxon>Pseudomonadati</taxon>
        <taxon>Pseudomonadota</taxon>
        <taxon>Gammaproteobacteria</taxon>
        <taxon>Pseudomonadales</taxon>
        <taxon>Pseudomonadaceae</taxon>
        <taxon>Pseudomonas</taxon>
    </lineage>
</organism>
<evidence type="ECO:0000256" key="1">
    <source>
        <dbReference type="SAM" id="MobiDB-lite"/>
    </source>
</evidence>
<sequence length="123" mass="13486">MSKIDPTHLSRVLAALAKPKERVTSSASNQASPGKSQTAGKTLGVLRTRLQCRLKALKPDEEGFRDAAPVVTIQEILCWEFGEGILEHSDFKQIAQKVAETMMSEPKLEKTIRAIIDEALVGK</sequence>
<gene>
    <name evidence="2" type="ORF">AWV77_00810</name>
</gene>
<accession>A0A125PJV7</accession>
<dbReference type="AlphaFoldDB" id="A0A125PJV7"/>
<dbReference type="RefSeq" id="WP_060752376.1">
    <property type="nucleotide sequence ID" value="NZ_LRMR01000002.1"/>
</dbReference>
<comment type="caution">
    <text evidence="2">The sequence shown here is derived from an EMBL/GenBank/DDBJ whole genome shotgun (WGS) entry which is preliminary data.</text>
</comment>
<dbReference type="EMBL" id="LRMR01000002">
    <property type="protein sequence ID" value="KWU52844.1"/>
    <property type="molecule type" value="Genomic_DNA"/>
</dbReference>
<protein>
    <submittedName>
        <fullName evidence="2">Uncharacterized protein</fullName>
    </submittedName>
</protein>
<dbReference type="OrthoDB" id="7023539at2"/>
<dbReference type="Proteomes" id="UP000067111">
    <property type="component" value="Unassembled WGS sequence"/>
</dbReference>
<evidence type="ECO:0000313" key="3">
    <source>
        <dbReference type="Proteomes" id="UP000067111"/>
    </source>
</evidence>
<name>A0A125PJV7_9PSED</name>
<evidence type="ECO:0000313" key="2">
    <source>
        <dbReference type="EMBL" id="KWU52844.1"/>
    </source>
</evidence>
<reference evidence="3" key="1">
    <citation type="submission" date="2016-01" db="EMBL/GenBank/DDBJ databases">
        <authorList>
            <person name="Gamez R.M."/>
            <person name="Rodriguez F."/>
            <person name="Bernal J.F."/>
            <person name="Agarwala R."/>
            <person name="Landsman D."/>
            <person name="Marino-Ramirez L."/>
        </authorList>
    </citation>
    <scope>NUCLEOTIDE SEQUENCE [LARGE SCALE GENOMIC DNA]</scope>
    <source>
        <strain evidence="3">Ps006</strain>
    </source>
</reference>
<feature type="region of interest" description="Disordered" evidence="1">
    <location>
        <begin position="18"/>
        <end position="40"/>
    </location>
</feature>
<proteinExistence type="predicted"/>